<name>A0A2N6LJZ7_9CYAN</name>
<feature type="active site" description="Proton acceptor" evidence="8">
    <location>
        <position position="120"/>
    </location>
</feature>
<dbReference type="RefSeq" id="WP_102180949.1">
    <property type="nucleotide sequence ID" value="NZ_NMQE01000179.1"/>
</dbReference>
<gene>
    <name evidence="14" type="ORF">CEN46_06715</name>
</gene>
<dbReference type="InterPro" id="IPR001604">
    <property type="entry name" value="Endo_G_ENPP1-like_dom"/>
</dbReference>
<feature type="domain" description="ENPP1-3/EXOG-like endonuclease/phosphodiesterase" evidence="12">
    <location>
        <begin position="58"/>
        <end position="269"/>
    </location>
</feature>
<dbReference type="GO" id="GO:0003676">
    <property type="term" value="F:nucleic acid binding"/>
    <property type="evidence" value="ECO:0007669"/>
    <property type="project" value="InterPro"/>
</dbReference>
<dbReference type="InterPro" id="IPR044925">
    <property type="entry name" value="His-Me_finger_sf"/>
</dbReference>
<dbReference type="GO" id="GO:0016787">
    <property type="term" value="F:hydrolase activity"/>
    <property type="evidence" value="ECO:0007669"/>
    <property type="project" value="UniProtKB-KW"/>
</dbReference>
<dbReference type="InterPro" id="IPR020821">
    <property type="entry name" value="ENPP1-3/EXOG-like_nuc-like"/>
</dbReference>
<comment type="cofactor">
    <cofactor evidence="1 10">
        <name>Mg(2+)</name>
        <dbReference type="ChEBI" id="CHEBI:18420"/>
    </cofactor>
</comment>
<dbReference type="AlphaFoldDB" id="A0A2N6LJZ7"/>
<evidence type="ECO:0000256" key="6">
    <source>
        <dbReference type="ARBA" id="ARBA00022801"/>
    </source>
</evidence>
<dbReference type="PROSITE" id="PS01070">
    <property type="entry name" value="NUCLEASE_NON_SPEC"/>
    <property type="match status" value="1"/>
</dbReference>
<evidence type="ECO:0000259" key="13">
    <source>
        <dbReference type="SMART" id="SM00892"/>
    </source>
</evidence>
<dbReference type="PANTHER" id="PTHR13966:SF5">
    <property type="entry name" value="ENDONUCLEASE G, MITOCHONDRIAL"/>
    <property type="match status" value="1"/>
</dbReference>
<evidence type="ECO:0000259" key="12">
    <source>
        <dbReference type="SMART" id="SM00477"/>
    </source>
</evidence>
<keyword evidence="3 10" id="KW-0540">Nuclease</keyword>
<dbReference type="InterPro" id="IPR044929">
    <property type="entry name" value="DNA/RNA_non-sp_Endonuclease_sf"/>
</dbReference>
<evidence type="ECO:0000256" key="3">
    <source>
        <dbReference type="ARBA" id="ARBA00022722"/>
    </source>
</evidence>
<protein>
    <recommendedName>
        <fullName evidence="10">Endonuclease</fullName>
        <ecNumber evidence="10">3.1.30.-</ecNumber>
    </recommendedName>
</protein>
<reference evidence="14 15" key="1">
    <citation type="submission" date="2017-07" db="EMBL/GenBank/DDBJ databases">
        <title>Genomes of Fischerella (Mastigocladus) sp. strains.</title>
        <authorList>
            <person name="Miller S.R."/>
        </authorList>
    </citation>
    <scope>NUCLEOTIDE SEQUENCE [LARGE SCALE GENOMIC DNA]</scope>
    <source>
        <strain evidence="14 15">CCMEE 5318</strain>
    </source>
</reference>
<keyword evidence="6 10" id="KW-0378">Hydrolase</keyword>
<dbReference type="SUPFAM" id="SSF54060">
    <property type="entry name" value="His-Me finger endonucleases"/>
    <property type="match status" value="1"/>
</dbReference>
<dbReference type="GO" id="GO:0046872">
    <property type="term" value="F:metal ion binding"/>
    <property type="evidence" value="ECO:0007669"/>
    <property type="project" value="UniProtKB-KW"/>
</dbReference>
<dbReference type="PANTHER" id="PTHR13966">
    <property type="entry name" value="ENDONUCLEASE RELATED"/>
    <property type="match status" value="1"/>
</dbReference>
<evidence type="ECO:0000256" key="5">
    <source>
        <dbReference type="ARBA" id="ARBA00022759"/>
    </source>
</evidence>
<feature type="domain" description="DNA/RNA non-specific endonuclease/pyrophosphatase/phosphodiesterase" evidence="13">
    <location>
        <begin position="57"/>
        <end position="269"/>
    </location>
</feature>
<dbReference type="InterPro" id="IPR040255">
    <property type="entry name" value="Non-specific_endonuclease"/>
</dbReference>
<keyword evidence="4 9" id="KW-0479">Metal-binding</keyword>
<proteinExistence type="inferred from homology"/>
<comment type="caution">
    <text evidence="14">The sequence shown here is derived from an EMBL/GenBank/DDBJ whole genome shotgun (WGS) entry which is preliminary data.</text>
</comment>
<dbReference type="CDD" id="cd00091">
    <property type="entry name" value="NUC"/>
    <property type="match status" value="1"/>
</dbReference>
<dbReference type="GO" id="GO:0004519">
    <property type="term" value="F:endonuclease activity"/>
    <property type="evidence" value="ECO:0007669"/>
    <property type="project" value="UniProtKB-UniRule"/>
</dbReference>
<dbReference type="Gene3D" id="3.40.570.10">
    <property type="entry name" value="Extracellular Endonuclease, subunit A"/>
    <property type="match status" value="1"/>
</dbReference>
<evidence type="ECO:0000256" key="11">
    <source>
        <dbReference type="SAM" id="SignalP"/>
    </source>
</evidence>
<organism evidence="14 15">
    <name type="scientific">Fischerella thermalis CCMEE 5318</name>
    <dbReference type="NCBI Taxonomy" id="2019666"/>
    <lineage>
        <taxon>Bacteria</taxon>
        <taxon>Bacillati</taxon>
        <taxon>Cyanobacteriota</taxon>
        <taxon>Cyanophyceae</taxon>
        <taxon>Nostocales</taxon>
        <taxon>Hapalosiphonaceae</taxon>
        <taxon>Fischerella</taxon>
    </lineage>
</organism>
<evidence type="ECO:0000313" key="14">
    <source>
        <dbReference type="EMBL" id="PMB24980.1"/>
    </source>
</evidence>
<dbReference type="EC" id="3.1.30.-" evidence="10"/>
<dbReference type="Pfam" id="PF01223">
    <property type="entry name" value="Endonuclease_NS"/>
    <property type="match status" value="1"/>
</dbReference>
<feature type="chain" id="PRO_5014672626" description="Endonuclease" evidence="11">
    <location>
        <begin position="33"/>
        <end position="281"/>
    </location>
</feature>
<dbReference type="InterPro" id="IPR018524">
    <property type="entry name" value="DNA/RNA_endonuclease_AS"/>
</dbReference>
<accession>A0A2N6LJZ7</accession>
<keyword evidence="5 10" id="KW-0255">Endonuclease</keyword>
<dbReference type="Proteomes" id="UP000235081">
    <property type="component" value="Unassembled WGS sequence"/>
</dbReference>
<feature type="signal peptide" evidence="11">
    <location>
        <begin position="1"/>
        <end position="32"/>
    </location>
</feature>
<evidence type="ECO:0000256" key="8">
    <source>
        <dbReference type="PIRSR" id="PIRSR640255-1"/>
    </source>
</evidence>
<dbReference type="SMART" id="SM00892">
    <property type="entry name" value="Endonuclease_NS"/>
    <property type="match status" value="1"/>
</dbReference>
<evidence type="ECO:0000256" key="9">
    <source>
        <dbReference type="PIRSR" id="PIRSR640255-2"/>
    </source>
</evidence>
<evidence type="ECO:0000256" key="1">
    <source>
        <dbReference type="ARBA" id="ARBA00001946"/>
    </source>
</evidence>
<evidence type="ECO:0000313" key="15">
    <source>
        <dbReference type="Proteomes" id="UP000235081"/>
    </source>
</evidence>
<feature type="binding site" evidence="9">
    <location>
        <position position="151"/>
    </location>
    <ligand>
        <name>Mg(2+)</name>
        <dbReference type="ChEBI" id="CHEBI:18420"/>
        <note>catalytic</note>
    </ligand>
</feature>
<evidence type="ECO:0000256" key="7">
    <source>
        <dbReference type="ARBA" id="ARBA00022842"/>
    </source>
</evidence>
<evidence type="ECO:0000256" key="2">
    <source>
        <dbReference type="ARBA" id="ARBA00010052"/>
    </source>
</evidence>
<dbReference type="SMART" id="SM00477">
    <property type="entry name" value="NUC"/>
    <property type="match status" value="1"/>
</dbReference>
<dbReference type="EMBL" id="NMQE01000179">
    <property type="protein sequence ID" value="PMB24980.1"/>
    <property type="molecule type" value="Genomic_DNA"/>
</dbReference>
<keyword evidence="11" id="KW-0732">Signal</keyword>
<keyword evidence="7" id="KW-0460">Magnesium</keyword>
<evidence type="ECO:0000256" key="4">
    <source>
        <dbReference type="ARBA" id="ARBA00022723"/>
    </source>
</evidence>
<sequence length="281" mass="30442">MKKAKFSTFLISCASACPLAVLLATISTPAPAQNSVHLTMGNPSNAGTSSLSNYLLVKPQYATSHHCNRGIPNWVSWQLNSSWLGSAPRQDDFRADTTLPSGCYRVSSSDYTGSGFDRGHMTPSADRTNTITNNSATFLMTNIIPQAPDNNQGPWAALENYSRDLVVYEGRELYIISGGYGSGGTGSNGGASTISSGRVTVPDRVWKAILVLERPGLGISGVTTNTRVIAVDMPNDQGIRNHDWRWYRVSVDTIEARTGYNLFSNVSDIIENTIEARVDNQ</sequence>
<evidence type="ECO:0000256" key="10">
    <source>
        <dbReference type="RuleBase" id="RU366055"/>
    </source>
</evidence>
<comment type="similarity">
    <text evidence="2 10">Belongs to the DNA/RNA non-specific endonuclease family.</text>
</comment>